<evidence type="ECO:0000259" key="3">
    <source>
        <dbReference type="PROSITE" id="PS50211"/>
    </source>
</evidence>
<feature type="region of interest" description="Disordered" evidence="2">
    <location>
        <begin position="1126"/>
        <end position="1162"/>
    </location>
</feature>
<dbReference type="InterPro" id="IPR037516">
    <property type="entry name" value="Tripartite_DENN"/>
</dbReference>
<feature type="domain" description="UDENN" evidence="3">
    <location>
        <begin position="246"/>
        <end position="722"/>
    </location>
</feature>
<dbReference type="Pfam" id="PF03456">
    <property type="entry name" value="uDENN"/>
    <property type="match status" value="1"/>
</dbReference>
<proteinExistence type="predicted"/>
<keyword evidence="6" id="KW-1185">Reference proteome</keyword>
<dbReference type="PROSITE" id="PS50211">
    <property type="entry name" value="DENN"/>
    <property type="match status" value="1"/>
</dbReference>
<dbReference type="InterPro" id="IPR051696">
    <property type="entry name" value="DENN_Domain_GEFs"/>
</dbReference>
<dbReference type="Proteomes" id="UP000005239">
    <property type="component" value="Unassembled WGS sequence"/>
</dbReference>
<feature type="compositionally biased region" description="Basic and acidic residues" evidence="2">
    <location>
        <begin position="232"/>
        <end position="246"/>
    </location>
</feature>
<dbReference type="PANTHER" id="PTHR12296:SF30">
    <property type="entry name" value="DENN DOMAIN-CONTAINING PROTEIN CRAG"/>
    <property type="match status" value="1"/>
</dbReference>
<dbReference type="PANTHER" id="PTHR12296">
    <property type="entry name" value="DENN DOMAIN-CONTAINING PROTEIN 4"/>
    <property type="match status" value="1"/>
</dbReference>
<organism evidence="5 6">
    <name type="scientific">Pristionchus pacificus</name>
    <name type="common">Parasitic nematode worm</name>
    <dbReference type="NCBI Taxonomy" id="54126"/>
    <lineage>
        <taxon>Eukaryota</taxon>
        <taxon>Metazoa</taxon>
        <taxon>Ecdysozoa</taxon>
        <taxon>Nematoda</taxon>
        <taxon>Chromadorea</taxon>
        <taxon>Rhabditida</taxon>
        <taxon>Rhabditina</taxon>
        <taxon>Diplogasteromorpha</taxon>
        <taxon>Diplogasteroidea</taxon>
        <taxon>Neodiplogasteridae</taxon>
        <taxon>Pristionchus</taxon>
    </lineage>
</organism>
<feature type="domain" description="MABP" evidence="4">
    <location>
        <begin position="50"/>
        <end position="207"/>
    </location>
</feature>
<keyword evidence="1" id="KW-0344">Guanine-nucleotide releasing factor</keyword>
<dbReference type="SMART" id="SM00799">
    <property type="entry name" value="DENN"/>
    <property type="match status" value="1"/>
</dbReference>
<reference evidence="6" key="1">
    <citation type="journal article" date="2008" name="Nat. Genet.">
        <title>The Pristionchus pacificus genome provides a unique perspective on nematode lifestyle and parasitism.</title>
        <authorList>
            <person name="Dieterich C."/>
            <person name="Clifton S.W."/>
            <person name="Schuster L.N."/>
            <person name="Chinwalla A."/>
            <person name="Delehaunty K."/>
            <person name="Dinkelacker I."/>
            <person name="Fulton L."/>
            <person name="Fulton R."/>
            <person name="Godfrey J."/>
            <person name="Minx P."/>
            <person name="Mitreva M."/>
            <person name="Roeseler W."/>
            <person name="Tian H."/>
            <person name="Witte H."/>
            <person name="Yang S.P."/>
            <person name="Wilson R.K."/>
            <person name="Sommer R.J."/>
        </authorList>
    </citation>
    <scope>NUCLEOTIDE SEQUENCE [LARGE SCALE GENOMIC DNA]</scope>
    <source>
        <strain evidence="6">PS312</strain>
    </source>
</reference>
<dbReference type="EnsemblMetazoa" id="PPA11565.1">
    <property type="protein sequence ID" value="PPA11565.1"/>
    <property type="gene ID" value="WBGene00101119"/>
</dbReference>
<dbReference type="GO" id="GO:0032483">
    <property type="term" value="P:regulation of Rab protein signal transduction"/>
    <property type="evidence" value="ECO:0000318"/>
    <property type="project" value="GO_Central"/>
</dbReference>
<evidence type="ECO:0000313" key="5">
    <source>
        <dbReference type="EnsemblMetazoa" id="PPA11565.1"/>
    </source>
</evidence>
<dbReference type="SMART" id="SM00800">
    <property type="entry name" value="uDENN"/>
    <property type="match status" value="1"/>
</dbReference>
<evidence type="ECO:0000313" key="6">
    <source>
        <dbReference type="Proteomes" id="UP000005239"/>
    </source>
</evidence>
<dbReference type="InterPro" id="IPR001194">
    <property type="entry name" value="cDENN_dom"/>
</dbReference>
<dbReference type="InterPro" id="IPR023341">
    <property type="entry name" value="MABP"/>
</dbReference>
<dbReference type="InterPro" id="IPR005112">
    <property type="entry name" value="dDENN_dom"/>
</dbReference>
<dbReference type="Pfam" id="PF02141">
    <property type="entry name" value="DENN"/>
    <property type="match status" value="1"/>
</dbReference>
<dbReference type="OrthoDB" id="75250at2759"/>
<accession>A0A8R1YEJ5</accession>
<gene>
    <name evidence="5" type="primary">WBGene00101119</name>
</gene>
<dbReference type="Gene3D" id="3.40.50.11500">
    <property type="match status" value="1"/>
</dbReference>
<dbReference type="Gene3D" id="1.25.40.10">
    <property type="entry name" value="Tetratricopeptide repeat domain"/>
    <property type="match status" value="1"/>
</dbReference>
<feature type="region of interest" description="Disordered" evidence="2">
    <location>
        <begin position="1051"/>
        <end position="1073"/>
    </location>
</feature>
<protein>
    <recommendedName>
        <fullName evidence="7">Denn-4</fullName>
    </recommendedName>
</protein>
<dbReference type="Pfam" id="PF03455">
    <property type="entry name" value="dDENN"/>
    <property type="match status" value="1"/>
</dbReference>
<dbReference type="Gene3D" id="2.100.10.50">
    <property type="match status" value="1"/>
</dbReference>
<name>A0A8R1YEJ5_PRIPA</name>
<dbReference type="PROSITE" id="PS51498">
    <property type="entry name" value="MABP"/>
    <property type="match status" value="1"/>
</dbReference>
<feature type="region of interest" description="Disordered" evidence="2">
    <location>
        <begin position="224"/>
        <end position="287"/>
    </location>
</feature>
<reference evidence="5" key="2">
    <citation type="submission" date="2022-06" db="UniProtKB">
        <authorList>
            <consortium name="EnsemblMetazoa"/>
        </authorList>
    </citation>
    <scope>IDENTIFICATION</scope>
    <source>
        <strain evidence="5">PS312</strain>
    </source>
</reference>
<dbReference type="Gene3D" id="3.30.450.200">
    <property type="match status" value="1"/>
</dbReference>
<dbReference type="SMART" id="SM00801">
    <property type="entry name" value="dDENN"/>
    <property type="match status" value="1"/>
</dbReference>
<evidence type="ECO:0000259" key="4">
    <source>
        <dbReference type="PROSITE" id="PS51498"/>
    </source>
</evidence>
<dbReference type="InterPro" id="IPR011990">
    <property type="entry name" value="TPR-like_helical_dom_sf"/>
</dbReference>
<dbReference type="GO" id="GO:0031410">
    <property type="term" value="C:cytoplasmic vesicle"/>
    <property type="evidence" value="ECO:0000318"/>
    <property type="project" value="GO_Central"/>
</dbReference>
<sequence length="1592" mass="177475">FQFSEMASSSDGRKERRLFEHFVIAGLDESRLEPLSTNPQECGQRNAQPLAPITDITVIFPTLGEACPEGFECLSTTTLGYPADLNHGSLRVPPAFICYRRGFHKPPLIDVGVLDKGRGEKPLVDISTVANTPFGRPANVNNASQPIFLTYRRASPDAPPSQLVVTHLLVVLANKGEVPPHTYYKIPHNLNKGILGSDVYLCYKKSQGTCKRIAYKPRVLDMFPRPRASRQRQRDMEEEEKGKENELDSSAVFDSSSSAAAAAGSPAPSAAAAPVATSPRSFSTGEEPSLVDNVPMFCLPMGAAIECWPARCQQPDKIFSTFVLTDEAGTKYYGASVTFYELHKGELSEEQKEILEISKEEDDDNTSTVASTVEDNVSLNDPADQLRFYVNCSICIVSKYPFFTAFKRFLFHIHRMSLKSQGSVPIERYISHLMYEVTFPTPRRPRVLMHLPSETITFDCYDDSQLPLTGAALFDTLKCLGPDTLMYLMMLALLEQRILIHSLRPHLLTAVAESVLALMFPFHWQCPYVPQCPLALAGVVHAPVPFIAGVDSRYFELFEEPPLEVTCFDLDTGTISPSAVRKSMKLSMMPKAATKQLKMTLEQIRSELSAEDFRLSKQYNADFVPVDMDLAIQKKRKAIESRIQEAWIRFMAHVMRDYQRHLRPITSAPLSAHDTDTAKLFDKEEFLRSRDKGAAEFYRRFADTQLFDRFIQERCFISDKNAYDAFFDDCIAKVVMGEVAKHEIPLLECGGVDPSTSTSSTDHGVFIAPPEPILDEKGEERQFAYEDGFPRRLDDSLFQLDKLNMMMDRAVETAVEGAQHAESRCVCVRTKPEVRSSLMAARNGVRTNASNWAKTVQFYAYSLWFLSLPSAMKVTTNRKKTMRSAFHVLQRMENTEVFPLDQVCFRIVISLCGEEQQAAQAVRVHQAMRRQAIEQNAVTYGVYHRVVMSAKWPSPAAQSAVSAWARVRTVVAAIGRWRAVYTRRYGKPPSGSGQVPCTTEEIASISDNGYVSDMQAVGGNGEDSPVAEEPAFTIEYHPLPGGEQIEPFDPLSAASASTPAKQTASTTSVLSPSRQRFLEEHKEERQLFTETLAPSVVAKEKKSSSSSSWFKGITNSPIVRMIKSSTFDHGAERKKSSDGGSTGSGGDRSSAGGLTAPSMTMSPSLHSLVGNLKKGYDNVIKESVRSGMNTLVSGLNRSYGTSGSGSALYGDEEEDALPDIDYTDPAYWIDAAPLSLLPEGWWTRGTVDPDARSSNDEEDDGLVLEVTLSSCTKCPDCELVVYDEDIMAGWKVDDQTLQSECPYCGEEATAAAATAAPSTSSGGPSAPPKSGQFVPELRIRKRWMTRPVSSWYAPDRLHDGITDGVGKGEAQRRAAEKNAAAAFQEETHKLISPLVLRRELESLLAADVAALADRSIMTSHPVLYWNLVYYLKRLNLPSHLYGWLAPFVQIRCVFDRPDLHDEIVPLYFLNPANAFVNDERKAKRSQAVWNEVTKSVADNRLFTALQSIINEHRKKTESTVVLARHFPFFRDILFTSLNQFGRSLVRDHLDMTYREEMNRLPPRFAPILPRQDLPQKPVQRACRKVFFPLDLY</sequence>
<evidence type="ECO:0008006" key="7">
    <source>
        <dbReference type="Google" id="ProtNLM"/>
    </source>
</evidence>
<dbReference type="GO" id="GO:0005085">
    <property type="term" value="F:guanyl-nucleotide exchange factor activity"/>
    <property type="evidence" value="ECO:0007669"/>
    <property type="project" value="UniProtKB-KW"/>
</dbReference>
<feature type="compositionally biased region" description="Low complexity" evidence="2">
    <location>
        <begin position="249"/>
        <end position="281"/>
    </location>
</feature>
<dbReference type="InterPro" id="IPR043153">
    <property type="entry name" value="DENN_C"/>
</dbReference>
<evidence type="ECO:0000256" key="2">
    <source>
        <dbReference type="SAM" id="MobiDB-lite"/>
    </source>
</evidence>
<feature type="compositionally biased region" description="Polar residues" evidence="2">
    <location>
        <begin position="1054"/>
        <end position="1073"/>
    </location>
</feature>
<evidence type="ECO:0000256" key="1">
    <source>
        <dbReference type="ARBA" id="ARBA00022658"/>
    </source>
</evidence>
<dbReference type="InterPro" id="IPR005113">
    <property type="entry name" value="uDENN_dom"/>
</dbReference>